<dbReference type="Pfam" id="PF00400">
    <property type="entry name" value="WD40"/>
    <property type="match status" value="5"/>
</dbReference>
<feature type="compositionally biased region" description="Polar residues" evidence="4">
    <location>
        <begin position="305"/>
        <end position="320"/>
    </location>
</feature>
<keyword evidence="7" id="KW-1185">Reference proteome</keyword>
<dbReference type="SUPFAM" id="SSF50998">
    <property type="entry name" value="Quinoprotein alcohol dehydrogenase-like"/>
    <property type="match status" value="1"/>
</dbReference>
<dbReference type="Pfam" id="PF12937">
    <property type="entry name" value="F-box-like"/>
    <property type="match status" value="1"/>
</dbReference>
<dbReference type="GO" id="GO:0048188">
    <property type="term" value="C:Set1C/COMPASS complex"/>
    <property type="evidence" value="ECO:0007669"/>
    <property type="project" value="TreeGrafter"/>
</dbReference>
<feature type="region of interest" description="Disordered" evidence="4">
    <location>
        <begin position="296"/>
        <end position="320"/>
    </location>
</feature>
<evidence type="ECO:0000259" key="5">
    <source>
        <dbReference type="PROSITE" id="PS50181"/>
    </source>
</evidence>
<dbReference type="InterPro" id="IPR020472">
    <property type="entry name" value="WD40_PAC1"/>
</dbReference>
<dbReference type="InterPro" id="IPR036322">
    <property type="entry name" value="WD40_repeat_dom_sf"/>
</dbReference>
<reference evidence="6" key="1">
    <citation type="submission" date="2021-10" db="EMBL/GenBank/DDBJ databases">
        <title>De novo Genome Assembly of Clathrus columnatus (Basidiomycota, Fungi) Using Illumina and Nanopore Sequence Data.</title>
        <authorList>
            <person name="Ogiso-Tanaka E."/>
            <person name="Itagaki H."/>
            <person name="Hosoya T."/>
            <person name="Hosaka K."/>
        </authorList>
    </citation>
    <scope>NUCLEOTIDE SEQUENCE</scope>
    <source>
        <strain evidence="6">MO-923</strain>
    </source>
</reference>
<feature type="repeat" description="WD" evidence="3">
    <location>
        <begin position="324"/>
        <end position="353"/>
    </location>
</feature>
<protein>
    <recommendedName>
        <fullName evidence="5">F-box domain-containing protein</fullName>
    </recommendedName>
</protein>
<keyword evidence="2" id="KW-0677">Repeat</keyword>
<feature type="region of interest" description="Disordered" evidence="4">
    <location>
        <begin position="516"/>
        <end position="567"/>
    </location>
</feature>
<dbReference type="InterPro" id="IPR036047">
    <property type="entry name" value="F-box-like_dom_sf"/>
</dbReference>
<dbReference type="SMART" id="SM00320">
    <property type="entry name" value="WD40"/>
    <property type="match status" value="7"/>
</dbReference>
<dbReference type="PROSITE" id="PS50181">
    <property type="entry name" value="FBOX"/>
    <property type="match status" value="1"/>
</dbReference>
<sequence length="698" mass="76522">MSSPQTRVSSQTGIGLISSTAHDIAAAIAWSQEAHKHLPHLPLFALESVVSYLSPIQLAHLQIPSVSSRKLDILTCLPTELSLHVLGFVNDAKTLSRAGRVCRTWNILIRDESIWKKLCLRKGFVFHGDSNSSGLSAHQRAIDYSGYAYIPRPLDKPFSFRSYFKSSQTIENNYLHSGHLLRTHRSQDAGIVSSLALDSSWIVVGLANGRVHVFSARTGILARTLSGHQAGVWCVWIVERGRAGMDTPLHTETLDEEEEDYTTSAIPGSLSSSLSSSDMPFQSIFDNLYPPNASPDGHDEALNFDSPNSPSNKQSVLSNSSDGWGQANSLVVSAACDRTLRVWDVKTGYCIHILRGHRSTVRCLKMFHGRPIAVTGGRDATVRIWDIRKGRLLGTLEGHTDSVRCLDVYGDMIVSGSYDCSVRLWSAKTHQCLRVYNGHYHQVYTVAFDGRRIVSGGLDTGVRLWSIDSNDCVALLQGHTALVCQLQLSGITNTVISGSADGRIIIFGIPPESAFNHKTTSPTSTPRPTTLTLPAPTFPQGVSPPSSPSHSALSLHPSHRRSQGSDTLSDTFRIISSITAHTSSITSLQIDEGSLNSLYNGREWMKQRKHGKRKWLISAGTDGRVLLWDIGDNSEGNLPSPTKYSQGSIGKLIQVRPLTEPSDGLWKTAIRDDILVICCSRGGRTILEIWSFKDEDIL</sequence>
<dbReference type="PROSITE" id="PS50294">
    <property type="entry name" value="WD_REPEATS_REGION"/>
    <property type="match status" value="3"/>
</dbReference>
<feature type="domain" description="F-box" evidence="5">
    <location>
        <begin position="71"/>
        <end position="118"/>
    </location>
</feature>
<dbReference type="EMBL" id="BPWL01000006">
    <property type="protein sequence ID" value="GJJ11179.1"/>
    <property type="molecule type" value="Genomic_DNA"/>
</dbReference>
<comment type="caution">
    <text evidence="6">The sequence shown here is derived from an EMBL/GenBank/DDBJ whole genome shotgun (WGS) entry which is preliminary data.</text>
</comment>
<organism evidence="6 7">
    <name type="scientific">Clathrus columnatus</name>
    <dbReference type="NCBI Taxonomy" id="1419009"/>
    <lineage>
        <taxon>Eukaryota</taxon>
        <taxon>Fungi</taxon>
        <taxon>Dikarya</taxon>
        <taxon>Basidiomycota</taxon>
        <taxon>Agaricomycotina</taxon>
        <taxon>Agaricomycetes</taxon>
        <taxon>Phallomycetidae</taxon>
        <taxon>Phallales</taxon>
        <taxon>Clathraceae</taxon>
        <taxon>Clathrus</taxon>
    </lineage>
</organism>
<evidence type="ECO:0000256" key="1">
    <source>
        <dbReference type="ARBA" id="ARBA00022574"/>
    </source>
</evidence>
<feature type="repeat" description="WD" evidence="3">
    <location>
        <begin position="396"/>
        <end position="435"/>
    </location>
</feature>
<accession>A0AAV5ADC1</accession>
<feature type="repeat" description="WD" evidence="3">
    <location>
        <begin position="354"/>
        <end position="395"/>
    </location>
</feature>
<dbReference type="Proteomes" id="UP001050691">
    <property type="component" value="Unassembled WGS sequence"/>
</dbReference>
<gene>
    <name evidence="6" type="ORF">Clacol_005411</name>
</gene>
<keyword evidence="1 3" id="KW-0853">WD repeat</keyword>
<evidence type="ECO:0000256" key="3">
    <source>
        <dbReference type="PROSITE-ProRule" id="PRU00221"/>
    </source>
</evidence>
<evidence type="ECO:0000256" key="2">
    <source>
        <dbReference type="ARBA" id="ARBA00022737"/>
    </source>
</evidence>
<dbReference type="PROSITE" id="PS50082">
    <property type="entry name" value="WD_REPEATS_2"/>
    <property type="match status" value="4"/>
</dbReference>
<dbReference type="PANTHER" id="PTHR22847">
    <property type="entry name" value="WD40 REPEAT PROTEIN"/>
    <property type="match status" value="1"/>
</dbReference>
<name>A0AAV5ADC1_9AGAM</name>
<feature type="repeat" description="WD" evidence="3">
    <location>
        <begin position="436"/>
        <end position="475"/>
    </location>
</feature>
<dbReference type="InterPro" id="IPR001810">
    <property type="entry name" value="F-box_dom"/>
</dbReference>
<dbReference type="InterPro" id="IPR011047">
    <property type="entry name" value="Quinoprotein_ADH-like_sf"/>
</dbReference>
<dbReference type="AlphaFoldDB" id="A0AAV5ADC1"/>
<feature type="compositionally biased region" description="Low complexity" evidence="4">
    <location>
        <begin position="519"/>
        <end position="539"/>
    </location>
</feature>
<evidence type="ECO:0000313" key="6">
    <source>
        <dbReference type="EMBL" id="GJJ11179.1"/>
    </source>
</evidence>
<dbReference type="Gene3D" id="1.20.1280.50">
    <property type="match status" value="1"/>
</dbReference>
<dbReference type="SUPFAM" id="SSF50978">
    <property type="entry name" value="WD40 repeat-like"/>
    <property type="match status" value="1"/>
</dbReference>
<evidence type="ECO:0000313" key="7">
    <source>
        <dbReference type="Proteomes" id="UP001050691"/>
    </source>
</evidence>
<dbReference type="InterPro" id="IPR015943">
    <property type="entry name" value="WD40/YVTN_repeat-like_dom_sf"/>
</dbReference>
<dbReference type="InterPro" id="IPR019775">
    <property type="entry name" value="WD40_repeat_CS"/>
</dbReference>
<dbReference type="PRINTS" id="PR00320">
    <property type="entry name" value="GPROTEINBRPT"/>
</dbReference>
<dbReference type="SMART" id="SM00256">
    <property type="entry name" value="FBOX"/>
    <property type="match status" value="1"/>
</dbReference>
<dbReference type="CDD" id="cd00200">
    <property type="entry name" value="WD40"/>
    <property type="match status" value="1"/>
</dbReference>
<proteinExistence type="predicted"/>
<feature type="region of interest" description="Disordered" evidence="4">
    <location>
        <begin position="253"/>
        <end position="274"/>
    </location>
</feature>
<dbReference type="GO" id="GO:0042393">
    <property type="term" value="F:histone binding"/>
    <property type="evidence" value="ECO:0007669"/>
    <property type="project" value="TreeGrafter"/>
</dbReference>
<dbReference type="SUPFAM" id="SSF81383">
    <property type="entry name" value="F-box domain"/>
    <property type="match status" value="1"/>
</dbReference>
<dbReference type="InterPro" id="IPR001680">
    <property type="entry name" value="WD40_rpt"/>
</dbReference>
<dbReference type="Gene3D" id="2.130.10.10">
    <property type="entry name" value="YVTN repeat-like/Quinoprotein amine dehydrogenase"/>
    <property type="match status" value="3"/>
</dbReference>
<dbReference type="PROSITE" id="PS00678">
    <property type="entry name" value="WD_REPEATS_1"/>
    <property type="match status" value="1"/>
</dbReference>
<dbReference type="PANTHER" id="PTHR22847:SF637">
    <property type="entry name" value="WD REPEAT DOMAIN 5B"/>
    <property type="match status" value="1"/>
</dbReference>
<evidence type="ECO:0000256" key="4">
    <source>
        <dbReference type="SAM" id="MobiDB-lite"/>
    </source>
</evidence>